<gene>
    <name evidence="1" type="ORF">KEH51_02420</name>
</gene>
<evidence type="ECO:0000313" key="2">
    <source>
        <dbReference type="Proteomes" id="UP000680045"/>
    </source>
</evidence>
<dbReference type="EMBL" id="JAGTPW010000003">
    <property type="protein sequence ID" value="MBR8644002.1"/>
    <property type="molecule type" value="Genomic_DNA"/>
</dbReference>
<organism evidence="1 2">
    <name type="scientific">Peribacillus frigoritolerans</name>
    <dbReference type="NCBI Taxonomy" id="450367"/>
    <lineage>
        <taxon>Bacteria</taxon>
        <taxon>Bacillati</taxon>
        <taxon>Bacillota</taxon>
        <taxon>Bacilli</taxon>
        <taxon>Bacillales</taxon>
        <taxon>Bacillaceae</taxon>
        <taxon>Peribacillus</taxon>
    </lineage>
</organism>
<name>A0A941FPD6_9BACI</name>
<reference evidence="1" key="1">
    <citation type="submission" date="2021-04" db="EMBL/GenBank/DDBJ databases">
        <title>Whole genome sequencing of Enterococci isolates from hospitalized patients.</title>
        <authorList>
            <person name="Ogoti B.M."/>
            <person name="Onyambu F.G."/>
        </authorList>
    </citation>
    <scope>NUCLEOTIDE SEQUENCE</scope>
    <source>
        <strain evidence="1">242</strain>
    </source>
</reference>
<evidence type="ECO:0000313" key="1">
    <source>
        <dbReference type="EMBL" id="MBR8644002.1"/>
    </source>
</evidence>
<dbReference type="AlphaFoldDB" id="A0A941FPD6"/>
<proteinExistence type="predicted"/>
<comment type="caution">
    <text evidence="1">The sequence shown here is derived from an EMBL/GenBank/DDBJ whole genome shotgun (WGS) entry which is preliminary data.</text>
</comment>
<dbReference type="Proteomes" id="UP000680045">
    <property type="component" value="Unassembled WGS sequence"/>
</dbReference>
<sequence>MIGKLNILLFLLLCIHQSLNRLKKFATILPNNCLPSRFDAARQTVMEKERISEIIWNIF</sequence>
<accession>A0A941FPD6</accession>
<protein>
    <submittedName>
        <fullName evidence="1">Uncharacterized protein</fullName>
    </submittedName>
</protein>